<dbReference type="GO" id="GO:0005509">
    <property type="term" value="F:calcium ion binding"/>
    <property type="evidence" value="ECO:0007669"/>
    <property type="project" value="InterPro"/>
</dbReference>
<accession>A0A8D2MM21</accession>
<feature type="domain" description="EGF-like" evidence="8">
    <location>
        <begin position="126"/>
        <end position="163"/>
    </location>
</feature>
<reference evidence="9" key="1">
    <citation type="submission" date="2025-08" db="UniProtKB">
        <authorList>
            <consortium name="Ensembl"/>
        </authorList>
    </citation>
    <scope>IDENTIFICATION</scope>
</reference>
<dbReference type="InterPro" id="IPR009030">
    <property type="entry name" value="Growth_fac_rcpt_cys_sf"/>
</dbReference>
<dbReference type="FunFam" id="2.10.25.10:FF:000058">
    <property type="entry name" value="Fibrillin 2"/>
    <property type="match status" value="1"/>
</dbReference>
<dbReference type="InterPro" id="IPR000742">
    <property type="entry name" value="EGF"/>
</dbReference>
<dbReference type="Pfam" id="PF07645">
    <property type="entry name" value="EGF_CA"/>
    <property type="match status" value="3"/>
</dbReference>
<dbReference type="SUPFAM" id="SSF57196">
    <property type="entry name" value="EGF/Laminin"/>
    <property type="match status" value="1"/>
</dbReference>
<dbReference type="Gene3D" id="2.10.25.10">
    <property type="entry name" value="Laminin"/>
    <property type="match status" value="4"/>
</dbReference>
<dbReference type="PANTHER" id="PTHR24040">
    <property type="entry name" value="LAMININ G-LIKE DOMAIN-CONTAINING PROTEIN"/>
    <property type="match status" value="1"/>
</dbReference>
<evidence type="ECO:0000256" key="3">
    <source>
        <dbReference type="ARBA" id="ARBA00022536"/>
    </source>
</evidence>
<evidence type="ECO:0000256" key="7">
    <source>
        <dbReference type="PROSITE-ProRule" id="PRU00076"/>
    </source>
</evidence>
<comment type="caution">
    <text evidence="7">Lacks conserved residue(s) required for the propagation of feature annotation.</text>
</comment>
<evidence type="ECO:0000313" key="10">
    <source>
        <dbReference type="Proteomes" id="UP000694413"/>
    </source>
</evidence>
<keyword evidence="6" id="KW-0325">Glycoprotein</keyword>
<keyword evidence="5" id="KW-1015">Disulfide bond</keyword>
<dbReference type="Pfam" id="PF14670">
    <property type="entry name" value="FXa_inhibition"/>
    <property type="match status" value="1"/>
</dbReference>
<dbReference type="PROSITE" id="PS50026">
    <property type="entry name" value="EGF_3"/>
    <property type="match status" value="1"/>
</dbReference>
<dbReference type="PROSITE" id="PS01186">
    <property type="entry name" value="EGF_2"/>
    <property type="match status" value="2"/>
</dbReference>
<dbReference type="SMART" id="SM00181">
    <property type="entry name" value="EGF"/>
    <property type="match status" value="4"/>
</dbReference>
<dbReference type="Ensembl" id="ENSZALT00000012995.1">
    <property type="protein sequence ID" value="ENSZALP00000009288.1"/>
    <property type="gene ID" value="ENSZALG00000007999.1"/>
</dbReference>
<name>A0A8D2MM21_ZONAL</name>
<dbReference type="FunFam" id="2.10.25.10:FF:000010">
    <property type="entry name" value="Pro-epidermal growth factor"/>
    <property type="match status" value="1"/>
</dbReference>
<evidence type="ECO:0000259" key="8">
    <source>
        <dbReference type="PROSITE" id="PS50026"/>
    </source>
</evidence>
<protein>
    <recommendedName>
        <fullName evidence="8">EGF-like domain-containing protein</fullName>
    </recommendedName>
</protein>
<evidence type="ECO:0000256" key="6">
    <source>
        <dbReference type="ARBA" id="ARBA00023180"/>
    </source>
</evidence>
<dbReference type="PROSITE" id="PS01187">
    <property type="entry name" value="EGF_CA"/>
    <property type="match status" value="2"/>
</dbReference>
<reference evidence="9" key="2">
    <citation type="submission" date="2025-09" db="UniProtKB">
        <authorList>
            <consortium name="Ensembl"/>
        </authorList>
    </citation>
    <scope>IDENTIFICATION</scope>
</reference>
<comment type="subcellular location">
    <subcellularLocation>
        <location evidence="1">Secreted</location>
    </subcellularLocation>
</comment>
<evidence type="ECO:0000313" key="9">
    <source>
        <dbReference type="Ensembl" id="ENSZALP00000009288.1"/>
    </source>
</evidence>
<dbReference type="AlphaFoldDB" id="A0A8D2MM21"/>
<dbReference type="InterPro" id="IPR049883">
    <property type="entry name" value="NOTCH1_EGF-like"/>
</dbReference>
<evidence type="ECO:0000256" key="1">
    <source>
        <dbReference type="ARBA" id="ARBA00004613"/>
    </source>
</evidence>
<evidence type="ECO:0000256" key="5">
    <source>
        <dbReference type="ARBA" id="ARBA00023157"/>
    </source>
</evidence>
<dbReference type="GO" id="GO:0005576">
    <property type="term" value="C:extracellular region"/>
    <property type="evidence" value="ECO:0007669"/>
    <property type="project" value="UniProtKB-SubCell"/>
</dbReference>
<dbReference type="InterPro" id="IPR001881">
    <property type="entry name" value="EGF-like_Ca-bd_dom"/>
</dbReference>
<dbReference type="InterPro" id="IPR000152">
    <property type="entry name" value="EGF-type_Asp/Asn_hydroxyl_site"/>
</dbReference>
<keyword evidence="2" id="KW-0964">Secreted</keyword>
<keyword evidence="4" id="KW-0677">Repeat</keyword>
<dbReference type="FunFam" id="2.10.25.10:FF:000086">
    <property type="entry name" value="Fibrillin 2"/>
    <property type="match status" value="1"/>
</dbReference>
<organism evidence="9 10">
    <name type="scientific">Zonotrichia albicollis</name>
    <name type="common">White-throated sparrow</name>
    <name type="synonym">Fringilla albicollis</name>
    <dbReference type="NCBI Taxonomy" id="44394"/>
    <lineage>
        <taxon>Eukaryota</taxon>
        <taxon>Metazoa</taxon>
        <taxon>Chordata</taxon>
        <taxon>Craniata</taxon>
        <taxon>Vertebrata</taxon>
        <taxon>Euteleostomi</taxon>
        <taxon>Archelosauria</taxon>
        <taxon>Archosauria</taxon>
        <taxon>Dinosauria</taxon>
        <taxon>Saurischia</taxon>
        <taxon>Theropoda</taxon>
        <taxon>Coelurosauria</taxon>
        <taxon>Aves</taxon>
        <taxon>Neognathae</taxon>
        <taxon>Neoaves</taxon>
        <taxon>Telluraves</taxon>
        <taxon>Australaves</taxon>
        <taxon>Passeriformes</taxon>
        <taxon>Passerellidae</taxon>
        <taxon>Zonotrichia</taxon>
    </lineage>
</organism>
<keyword evidence="3 7" id="KW-0245">EGF-like domain</keyword>
<evidence type="ECO:0000256" key="2">
    <source>
        <dbReference type="ARBA" id="ARBA00022525"/>
    </source>
</evidence>
<dbReference type="InterPro" id="IPR051145">
    <property type="entry name" value="GAS-SHBG-PROS"/>
</dbReference>
<dbReference type="CDD" id="cd00054">
    <property type="entry name" value="EGF_CA"/>
    <property type="match status" value="3"/>
</dbReference>
<dbReference type="PROSITE" id="PS00010">
    <property type="entry name" value="ASX_HYDROXYL"/>
    <property type="match status" value="2"/>
</dbReference>
<sequence length="322" mass="34485">MRCSLVAGGDLCPLLPPKLLPGPLSVQGWVPVGPCQLRVLWLSPDIDECTITNGGCDTHCSNSEGSYECSCSEGYALMPDKRSYIDECEDNPEICDGGQCTNIPGEYRCLCFDGFMASLDMKTCIDVNECDLNPNICLHGECENTKGSFICHCQLGYFVKKGTTGCTGGSSARLELGLPLRKNGKLPWRQPQPTVLCGGCCGMCWAGTQAPASNGISPAQPCCAGGAELGQPWCECCALLPADINECSLNPLLCAFRCINTFGSYECTCPSGYALREDRRMCRGKTPCAAPRARPQLPPAPAPGQVGILRWLFSPSPTSVLW</sequence>
<keyword evidence="10" id="KW-1185">Reference proteome</keyword>
<dbReference type="InterPro" id="IPR018097">
    <property type="entry name" value="EGF_Ca-bd_CS"/>
</dbReference>
<dbReference type="PANTHER" id="PTHR24040:SF16">
    <property type="entry name" value="FIBRILLIN-2-LIKE PROTEIN"/>
    <property type="match status" value="1"/>
</dbReference>
<dbReference type="Proteomes" id="UP000694413">
    <property type="component" value="Unassembled WGS sequence"/>
</dbReference>
<proteinExistence type="predicted"/>
<dbReference type="SMART" id="SM00179">
    <property type="entry name" value="EGF_CA"/>
    <property type="match status" value="4"/>
</dbReference>
<evidence type="ECO:0000256" key="4">
    <source>
        <dbReference type="ARBA" id="ARBA00022737"/>
    </source>
</evidence>
<dbReference type="SUPFAM" id="SSF57184">
    <property type="entry name" value="Growth factor receptor domain"/>
    <property type="match status" value="1"/>
</dbReference>